<dbReference type="Pfam" id="PF01555">
    <property type="entry name" value="N6_N4_Mtase"/>
    <property type="match status" value="1"/>
</dbReference>
<dbReference type="Gene3D" id="3.40.50.150">
    <property type="entry name" value="Vaccinia Virus protein VP39"/>
    <property type="match status" value="1"/>
</dbReference>
<dbReference type="GO" id="GO:0032259">
    <property type="term" value="P:methylation"/>
    <property type="evidence" value="ECO:0007669"/>
    <property type="project" value="UniProtKB-KW"/>
</dbReference>
<sequence length="67" mass="7398">MRSYGKEYDLRGGKPVGTVWDLPSIAPTSRERTGYPTQKPERLLERIILAVTTPGDLVFDPFCGSGT</sequence>
<name>A0A6J4UL18_9BACT</name>
<dbReference type="InterPro" id="IPR029063">
    <property type="entry name" value="SAM-dependent_MTases_sf"/>
</dbReference>
<keyword evidence="2 7" id="KW-0489">Methyltransferase</keyword>
<evidence type="ECO:0000256" key="2">
    <source>
        <dbReference type="ARBA" id="ARBA00022603"/>
    </source>
</evidence>
<dbReference type="InterPro" id="IPR002295">
    <property type="entry name" value="N4/N6-MTase_EcoPI_Mod-like"/>
</dbReference>
<dbReference type="PRINTS" id="PR00506">
    <property type="entry name" value="D21N6MTFRASE"/>
</dbReference>
<feature type="domain" description="DNA methylase N-4/N-6" evidence="6">
    <location>
        <begin position="11"/>
        <end position="67"/>
    </location>
</feature>
<dbReference type="GO" id="GO:0003677">
    <property type="term" value="F:DNA binding"/>
    <property type="evidence" value="ECO:0007669"/>
    <property type="project" value="InterPro"/>
</dbReference>
<comment type="catalytic activity">
    <reaction evidence="5">
        <text>a 2'-deoxyadenosine in DNA + S-adenosyl-L-methionine = an N(6)-methyl-2'-deoxyadenosine in DNA + S-adenosyl-L-homocysteine + H(+)</text>
        <dbReference type="Rhea" id="RHEA:15197"/>
        <dbReference type="Rhea" id="RHEA-COMP:12418"/>
        <dbReference type="Rhea" id="RHEA-COMP:12419"/>
        <dbReference type="ChEBI" id="CHEBI:15378"/>
        <dbReference type="ChEBI" id="CHEBI:57856"/>
        <dbReference type="ChEBI" id="CHEBI:59789"/>
        <dbReference type="ChEBI" id="CHEBI:90615"/>
        <dbReference type="ChEBI" id="CHEBI:90616"/>
        <dbReference type="EC" id="2.1.1.72"/>
    </reaction>
</comment>
<dbReference type="InterPro" id="IPR002941">
    <property type="entry name" value="DNA_methylase_N4/N6"/>
</dbReference>
<proteinExistence type="predicted"/>
<dbReference type="EC" id="2.1.1.72" evidence="1"/>
<dbReference type="SUPFAM" id="SSF53335">
    <property type="entry name" value="S-adenosyl-L-methionine-dependent methyltransferases"/>
    <property type="match status" value="1"/>
</dbReference>
<evidence type="ECO:0000256" key="3">
    <source>
        <dbReference type="ARBA" id="ARBA00022679"/>
    </source>
</evidence>
<reference evidence="7" key="1">
    <citation type="submission" date="2020-02" db="EMBL/GenBank/DDBJ databases">
        <authorList>
            <person name="Meier V. D."/>
        </authorList>
    </citation>
    <scope>NUCLEOTIDE SEQUENCE</scope>
    <source>
        <strain evidence="7">AVDCRST_MAG70</strain>
    </source>
</reference>
<keyword evidence="4" id="KW-0949">S-adenosyl-L-methionine</keyword>
<evidence type="ECO:0000259" key="6">
    <source>
        <dbReference type="Pfam" id="PF01555"/>
    </source>
</evidence>
<protein>
    <recommendedName>
        <fullName evidence="1">site-specific DNA-methyltransferase (adenine-specific)</fullName>
        <ecNumber evidence="1">2.1.1.72</ecNumber>
    </recommendedName>
</protein>
<dbReference type="AlphaFoldDB" id="A0A6J4UL18"/>
<accession>A0A6J4UL18</accession>
<evidence type="ECO:0000256" key="5">
    <source>
        <dbReference type="ARBA" id="ARBA00047942"/>
    </source>
</evidence>
<evidence type="ECO:0000256" key="1">
    <source>
        <dbReference type="ARBA" id="ARBA00011900"/>
    </source>
</evidence>
<dbReference type="EMBL" id="CADCWH010000131">
    <property type="protein sequence ID" value="CAA9550171.1"/>
    <property type="molecule type" value="Genomic_DNA"/>
</dbReference>
<organism evidence="7">
    <name type="scientific">uncultured Thermomicrobiales bacterium</name>
    <dbReference type="NCBI Taxonomy" id="1645740"/>
    <lineage>
        <taxon>Bacteria</taxon>
        <taxon>Pseudomonadati</taxon>
        <taxon>Thermomicrobiota</taxon>
        <taxon>Thermomicrobia</taxon>
        <taxon>Thermomicrobiales</taxon>
        <taxon>environmental samples</taxon>
    </lineage>
</organism>
<evidence type="ECO:0000313" key="7">
    <source>
        <dbReference type="EMBL" id="CAA9550171.1"/>
    </source>
</evidence>
<dbReference type="GO" id="GO:0009007">
    <property type="term" value="F:site-specific DNA-methyltransferase (adenine-specific) activity"/>
    <property type="evidence" value="ECO:0007669"/>
    <property type="project" value="UniProtKB-EC"/>
</dbReference>
<evidence type="ECO:0000256" key="4">
    <source>
        <dbReference type="ARBA" id="ARBA00022691"/>
    </source>
</evidence>
<gene>
    <name evidence="7" type="ORF">AVDCRST_MAG70-858</name>
</gene>
<feature type="non-terminal residue" evidence="7">
    <location>
        <position position="67"/>
    </location>
</feature>
<dbReference type="GO" id="GO:0008170">
    <property type="term" value="F:N-methyltransferase activity"/>
    <property type="evidence" value="ECO:0007669"/>
    <property type="project" value="InterPro"/>
</dbReference>
<keyword evidence="3 7" id="KW-0808">Transferase</keyword>